<dbReference type="EMBL" id="ML991807">
    <property type="protein sequence ID" value="KAF2233407.1"/>
    <property type="molecule type" value="Genomic_DNA"/>
</dbReference>
<keyword evidence="5" id="KW-1185">Reference proteome</keyword>
<keyword evidence="2" id="KW-0809">Transit peptide</keyword>
<evidence type="ECO:0000256" key="3">
    <source>
        <dbReference type="ARBA" id="ARBA00023128"/>
    </source>
</evidence>
<accession>A0A6A6H640</accession>
<feature type="non-terminal residue" evidence="4">
    <location>
        <position position="1"/>
    </location>
</feature>
<proteinExistence type="predicted"/>
<dbReference type="InterPro" id="IPR011990">
    <property type="entry name" value="TPR-like_helical_dom_sf"/>
</dbReference>
<dbReference type="Pfam" id="PF12921">
    <property type="entry name" value="ATP13"/>
    <property type="match status" value="1"/>
</dbReference>
<organism evidence="4 5">
    <name type="scientific">Viridothelium virens</name>
    <name type="common">Speckled blister lichen</name>
    <name type="synonym">Trypethelium virens</name>
    <dbReference type="NCBI Taxonomy" id="1048519"/>
    <lineage>
        <taxon>Eukaryota</taxon>
        <taxon>Fungi</taxon>
        <taxon>Dikarya</taxon>
        <taxon>Ascomycota</taxon>
        <taxon>Pezizomycotina</taxon>
        <taxon>Dothideomycetes</taxon>
        <taxon>Dothideomycetes incertae sedis</taxon>
        <taxon>Trypetheliales</taxon>
        <taxon>Trypetheliaceae</taxon>
        <taxon>Viridothelium</taxon>
    </lineage>
</organism>
<dbReference type="GO" id="GO:0005739">
    <property type="term" value="C:mitochondrion"/>
    <property type="evidence" value="ECO:0007669"/>
    <property type="project" value="UniProtKB-SubCell"/>
</dbReference>
<evidence type="ECO:0000313" key="5">
    <source>
        <dbReference type="Proteomes" id="UP000800092"/>
    </source>
</evidence>
<name>A0A6A6H640_VIRVR</name>
<sequence length="477" mass="54691">FYDDLPSTTITEILKLLDPDYLVSIYQDAYYDMSDSKAFNMGRVPLQKVLEGYVASLRNIVANMSRAGKRLRLADYRCLLRAIRVCALGRESEGLWADMKKAAIVPDTACYNEYLAATCWDGLHSSTTRHSFRLTPYTMLARSRQKRGSKFVNYRVGKYGKTIKAVMTRLVQEMRKNGTPANEETFAHVMTALSREGDMGGVKDVLASIFLLDVDAIMSDSSIAKPPLVPTSSPFYPTETLLFTIAHIFGSNNDIPAALRLVDHISQLYSLPVPLATWRELLYWTFVLTVPHYGRLAAEWFENIGSLPGTSFNQLFKTMINSPYDLTPTMEIIKWLMSNSRRIGEWDLMRVYIGRAKKIYSASRDEHLAAYKDYLNAERHHMLGRASRERVHHARAVFESKDVIRARNLRTMRGFVHMILGKPTLAHIPTDNDLQWDRRDVPDIVWENRKFVPHLIRYRTIGGVVELELRNPEEIEE</sequence>
<dbReference type="AlphaFoldDB" id="A0A6A6H640"/>
<keyword evidence="3" id="KW-0496">Mitochondrion</keyword>
<gene>
    <name evidence="4" type="ORF">EV356DRAFT_429497</name>
</gene>
<dbReference type="Proteomes" id="UP000800092">
    <property type="component" value="Unassembled WGS sequence"/>
</dbReference>
<reference evidence="4" key="1">
    <citation type="journal article" date="2020" name="Stud. Mycol.">
        <title>101 Dothideomycetes genomes: a test case for predicting lifestyles and emergence of pathogens.</title>
        <authorList>
            <person name="Haridas S."/>
            <person name="Albert R."/>
            <person name="Binder M."/>
            <person name="Bloem J."/>
            <person name="Labutti K."/>
            <person name="Salamov A."/>
            <person name="Andreopoulos B."/>
            <person name="Baker S."/>
            <person name="Barry K."/>
            <person name="Bills G."/>
            <person name="Bluhm B."/>
            <person name="Cannon C."/>
            <person name="Castanera R."/>
            <person name="Culley D."/>
            <person name="Daum C."/>
            <person name="Ezra D."/>
            <person name="Gonzalez J."/>
            <person name="Henrissat B."/>
            <person name="Kuo A."/>
            <person name="Liang C."/>
            <person name="Lipzen A."/>
            <person name="Lutzoni F."/>
            <person name="Magnuson J."/>
            <person name="Mondo S."/>
            <person name="Nolan M."/>
            <person name="Ohm R."/>
            <person name="Pangilinan J."/>
            <person name="Park H.-J."/>
            <person name="Ramirez L."/>
            <person name="Alfaro M."/>
            <person name="Sun H."/>
            <person name="Tritt A."/>
            <person name="Yoshinaga Y."/>
            <person name="Zwiers L.-H."/>
            <person name="Turgeon B."/>
            <person name="Goodwin S."/>
            <person name="Spatafora J."/>
            <person name="Crous P."/>
            <person name="Grigoriev I."/>
        </authorList>
    </citation>
    <scope>NUCLEOTIDE SEQUENCE</scope>
    <source>
        <strain evidence="4">Tuck. ex Michener</strain>
    </source>
</reference>
<evidence type="ECO:0000256" key="2">
    <source>
        <dbReference type="ARBA" id="ARBA00022946"/>
    </source>
</evidence>
<evidence type="ECO:0000256" key="1">
    <source>
        <dbReference type="ARBA" id="ARBA00004173"/>
    </source>
</evidence>
<comment type="subcellular location">
    <subcellularLocation>
        <location evidence="1">Mitochondrion</location>
    </subcellularLocation>
</comment>
<dbReference type="OrthoDB" id="185373at2759"/>
<dbReference type="Gene3D" id="1.25.40.10">
    <property type="entry name" value="Tetratricopeptide repeat domain"/>
    <property type="match status" value="1"/>
</dbReference>
<protein>
    <submittedName>
        <fullName evidence="4">Uncharacterized protein</fullName>
    </submittedName>
</protein>
<feature type="non-terminal residue" evidence="4">
    <location>
        <position position="477"/>
    </location>
</feature>
<dbReference type="InterPro" id="IPR024319">
    <property type="entry name" value="ATPase_expression_mit"/>
</dbReference>
<evidence type="ECO:0000313" key="4">
    <source>
        <dbReference type="EMBL" id="KAF2233407.1"/>
    </source>
</evidence>